<evidence type="ECO:0000313" key="2">
    <source>
        <dbReference type="EMBL" id="KAJ7656604.1"/>
    </source>
</evidence>
<dbReference type="Proteomes" id="UP001221757">
    <property type="component" value="Unassembled WGS sequence"/>
</dbReference>
<feature type="non-terminal residue" evidence="2">
    <location>
        <position position="1"/>
    </location>
</feature>
<dbReference type="EMBL" id="JARKIE010000299">
    <property type="protein sequence ID" value="KAJ7656604.1"/>
    <property type="molecule type" value="Genomic_DNA"/>
</dbReference>
<reference evidence="2" key="1">
    <citation type="submission" date="2023-03" db="EMBL/GenBank/DDBJ databases">
        <title>Massive genome expansion in bonnet fungi (Mycena s.s.) driven by repeated elements and novel gene families across ecological guilds.</title>
        <authorList>
            <consortium name="Lawrence Berkeley National Laboratory"/>
            <person name="Harder C.B."/>
            <person name="Miyauchi S."/>
            <person name="Viragh M."/>
            <person name="Kuo A."/>
            <person name="Thoen E."/>
            <person name="Andreopoulos B."/>
            <person name="Lu D."/>
            <person name="Skrede I."/>
            <person name="Drula E."/>
            <person name="Henrissat B."/>
            <person name="Morin E."/>
            <person name="Kohler A."/>
            <person name="Barry K."/>
            <person name="LaButti K."/>
            <person name="Morin E."/>
            <person name="Salamov A."/>
            <person name="Lipzen A."/>
            <person name="Mereny Z."/>
            <person name="Hegedus B."/>
            <person name="Baldrian P."/>
            <person name="Stursova M."/>
            <person name="Weitz H."/>
            <person name="Taylor A."/>
            <person name="Grigoriev I.V."/>
            <person name="Nagy L.G."/>
            <person name="Martin F."/>
            <person name="Kauserud H."/>
        </authorList>
    </citation>
    <scope>NUCLEOTIDE SEQUENCE</scope>
    <source>
        <strain evidence="2">CBHHK067</strain>
    </source>
</reference>
<gene>
    <name evidence="2" type="ORF">B0H17DRAFT_904307</name>
</gene>
<sequence>QYGPKSALYISFGSLLFPVTTPQLVEALVTTLLELEQPFPFIFALGSKMASLPKELIERVNTSGKGLICQFWVEQRAILQHGAVGWFLTHGGYNSACESLSQGIPLIVWPTAGEQPINAALLSTGPNAIAIELMQVRTGPQIGPSLRGGPKITGTVEDATAEFRGTFENARSASGAVLTKNAADMARALRAARNGEAGEEIARLARF</sequence>
<dbReference type="GO" id="GO:0008194">
    <property type="term" value="F:UDP-glycosyltransferase activity"/>
    <property type="evidence" value="ECO:0007669"/>
    <property type="project" value="InterPro"/>
</dbReference>
<accession>A0AAD7CPH6</accession>
<feature type="non-terminal residue" evidence="2">
    <location>
        <position position="207"/>
    </location>
</feature>
<keyword evidence="3" id="KW-1185">Reference proteome</keyword>
<dbReference type="Gene3D" id="3.40.50.2000">
    <property type="entry name" value="Glycogen Phosphorylase B"/>
    <property type="match status" value="1"/>
</dbReference>
<dbReference type="AlphaFoldDB" id="A0AAD7CPH6"/>
<protein>
    <submittedName>
        <fullName evidence="2">Uncharacterized protein</fullName>
    </submittedName>
</protein>
<proteinExistence type="predicted"/>
<evidence type="ECO:0000256" key="1">
    <source>
        <dbReference type="ARBA" id="ARBA00022679"/>
    </source>
</evidence>
<dbReference type="PANTHER" id="PTHR48045">
    <property type="entry name" value="UDP-GLYCOSYLTRANSFERASE 72B1"/>
    <property type="match status" value="1"/>
</dbReference>
<dbReference type="Pfam" id="PF00201">
    <property type="entry name" value="UDPGT"/>
    <property type="match status" value="1"/>
</dbReference>
<dbReference type="SUPFAM" id="SSF53756">
    <property type="entry name" value="UDP-Glycosyltransferase/glycogen phosphorylase"/>
    <property type="match status" value="1"/>
</dbReference>
<organism evidence="2 3">
    <name type="scientific">Mycena rosella</name>
    <name type="common">Pink bonnet</name>
    <name type="synonym">Agaricus rosellus</name>
    <dbReference type="NCBI Taxonomy" id="1033263"/>
    <lineage>
        <taxon>Eukaryota</taxon>
        <taxon>Fungi</taxon>
        <taxon>Dikarya</taxon>
        <taxon>Basidiomycota</taxon>
        <taxon>Agaricomycotina</taxon>
        <taxon>Agaricomycetes</taxon>
        <taxon>Agaricomycetidae</taxon>
        <taxon>Agaricales</taxon>
        <taxon>Marasmiineae</taxon>
        <taxon>Mycenaceae</taxon>
        <taxon>Mycena</taxon>
    </lineage>
</organism>
<keyword evidence="1" id="KW-0808">Transferase</keyword>
<dbReference type="InterPro" id="IPR002213">
    <property type="entry name" value="UDP_glucos_trans"/>
</dbReference>
<dbReference type="PANTHER" id="PTHR48045:SF31">
    <property type="entry name" value="UDP-GLYCOSYLTRANSFERASE 76B1-LIKE"/>
    <property type="match status" value="1"/>
</dbReference>
<comment type="caution">
    <text evidence="2">The sequence shown here is derived from an EMBL/GenBank/DDBJ whole genome shotgun (WGS) entry which is preliminary data.</text>
</comment>
<name>A0AAD7CPH6_MYCRO</name>
<evidence type="ECO:0000313" key="3">
    <source>
        <dbReference type="Proteomes" id="UP001221757"/>
    </source>
</evidence>